<keyword evidence="2" id="KW-1185">Reference proteome</keyword>
<evidence type="ECO:0000313" key="2">
    <source>
        <dbReference type="Proteomes" id="UP000555411"/>
    </source>
</evidence>
<proteinExistence type="predicted"/>
<dbReference type="EMBL" id="JACLQD010000001">
    <property type="protein sequence ID" value="MBC2834668.1"/>
    <property type="molecule type" value="Genomic_DNA"/>
</dbReference>
<name>A0A842I6S8_9RHOB</name>
<organism evidence="1 2">
    <name type="scientific">Paragemmobacter straminiformis</name>
    <dbReference type="NCBI Taxonomy" id="2045119"/>
    <lineage>
        <taxon>Bacteria</taxon>
        <taxon>Pseudomonadati</taxon>
        <taxon>Pseudomonadota</taxon>
        <taxon>Alphaproteobacteria</taxon>
        <taxon>Rhodobacterales</taxon>
        <taxon>Paracoccaceae</taxon>
        <taxon>Paragemmobacter</taxon>
    </lineage>
</organism>
<protein>
    <submittedName>
        <fullName evidence="1">Uncharacterized protein</fullName>
    </submittedName>
</protein>
<dbReference type="Proteomes" id="UP000555411">
    <property type="component" value="Unassembled WGS sequence"/>
</dbReference>
<evidence type="ECO:0000313" key="1">
    <source>
        <dbReference type="EMBL" id="MBC2834668.1"/>
    </source>
</evidence>
<comment type="caution">
    <text evidence="1">The sequence shown here is derived from an EMBL/GenBank/DDBJ whole genome shotgun (WGS) entry which is preliminary data.</text>
</comment>
<dbReference type="RefSeq" id="WP_185796246.1">
    <property type="nucleotide sequence ID" value="NZ_JACLQD010000001.1"/>
</dbReference>
<accession>A0A842I6S8</accession>
<reference evidence="1 2" key="1">
    <citation type="journal article" date="2017" name="Int. J. Syst. Evol. Microbiol.">
        <title>Gemmobacter straminiformis sp. nov., isolated from an artificial fountain.</title>
        <authorList>
            <person name="Kang J.Y."/>
            <person name="Kim M.J."/>
            <person name="Chun J."/>
            <person name="Son K.P."/>
            <person name="Jahng K.Y."/>
        </authorList>
    </citation>
    <scope>NUCLEOTIDE SEQUENCE [LARGE SCALE GENOMIC DNA]</scope>
    <source>
        <strain evidence="1 2">CAM-8</strain>
    </source>
</reference>
<dbReference type="AlphaFoldDB" id="A0A842I6S8"/>
<gene>
    <name evidence="1" type="ORF">H7F16_04070</name>
</gene>
<sequence>MLWDIRTQMKPALAVIDLIPNIHRTPALAALRRAVLEGRPATFRLTDEERELAFHDAHVQLTSPIGARVLRALYDAGHLKLKKPATKSLPALDAYIATEAAFRAEVARLVAADDARRSRLAEIIADPACARPDELTVDLVDKVISARHGYAATGTVTIAGLPCHRSHSSATAADDARYRSEASFRCWWIDSAGQRQGDAG</sequence>